<protein>
    <submittedName>
        <fullName evidence="1">Uncharacterized protein</fullName>
    </submittedName>
</protein>
<gene>
    <name evidence="1" type="ORF">K6T82_15925</name>
</gene>
<name>A0A9X1KRP3_9FLAO</name>
<evidence type="ECO:0000313" key="2">
    <source>
        <dbReference type="Proteomes" id="UP001139366"/>
    </source>
</evidence>
<evidence type="ECO:0000313" key="1">
    <source>
        <dbReference type="EMBL" id="MBZ4036262.1"/>
    </source>
</evidence>
<keyword evidence="2" id="KW-1185">Reference proteome</keyword>
<comment type="caution">
    <text evidence="1">The sequence shown here is derived from an EMBL/GenBank/DDBJ whole genome shotgun (WGS) entry which is preliminary data.</text>
</comment>
<dbReference type="EMBL" id="JAINUY010000005">
    <property type="protein sequence ID" value="MBZ4036262.1"/>
    <property type="molecule type" value="Genomic_DNA"/>
</dbReference>
<dbReference type="RefSeq" id="WP_223707522.1">
    <property type="nucleotide sequence ID" value="NZ_JAINUY010000005.1"/>
</dbReference>
<dbReference type="Proteomes" id="UP001139366">
    <property type="component" value="Unassembled WGS sequence"/>
</dbReference>
<proteinExistence type="predicted"/>
<sequence>MKNHKKQHILILIFGLFLNICNLYSQNIKEESIYNFFDNAVGVENLGVNNGYAYKDIYTTIDNNSMYYVSNNFTKGSVNYDGQIYYDVNLKYNTYKDELILSPRAESKYSTISLIQDKTSAFTLNGKNFVYLNKKLSPLSELTTGYYEITALRDGFNFYIKHSKKLENKTVDNKVYSNFIDNNSYFIFYKNSFYNSNNKSEILKIFPNQKKQINDFYAMNRELRKSDNDQFMINLLKHINASLLLTEK</sequence>
<organism evidence="1 2">
    <name type="scientific">Flavobacterium potami</name>
    <dbReference type="NCBI Taxonomy" id="2872310"/>
    <lineage>
        <taxon>Bacteria</taxon>
        <taxon>Pseudomonadati</taxon>
        <taxon>Bacteroidota</taxon>
        <taxon>Flavobacteriia</taxon>
        <taxon>Flavobacteriales</taxon>
        <taxon>Flavobacteriaceae</taxon>
        <taxon>Flavobacterium</taxon>
    </lineage>
</organism>
<dbReference type="AlphaFoldDB" id="A0A9X1KRP3"/>
<accession>A0A9X1KRP3</accession>
<reference evidence="1 2" key="1">
    <citation type="journal article" date="2023" name="Antonie Van Leeuwenhoek">
        <title>Flavobacterium potami sp. nov., a multi-metal resistance genes harbouring bacterium isolated from shallow river silt.</title>
        <authorList>
            <person name="Li S."/>
            <person name="Mao S."/>
            <person name="Mu W."/>
            <person name="Guo B."/>
            <person name="Li C."/>
            <person name="Zhu Q."/>
            <person name="Hou X."/>
            <person name="Zhao Y."/>
            <person name="Wei S."/>
            <person name="Liu H."/>
            <person name="Liu A."/>
        </authorList>
    </citation>
    <scope>NUCLEOTIDE SEQUENCE [LARGE SCALE GENOMIC DNA]</scope>
    <source>
        <strain evidence="1 2">17A</strain>
    </source>
</reference>